<protein>
    <submittedName>
        <fullName evidence="1">Uncharacterized protein</fullName>
    </submittedName>
</protein>
<proteinExistence type="predicted"/>
<gene>
    <name evidence="1" type="ORF">UFOVP29_331</name>
</gene>
<dbReference type="EMBL" id="LR796167">
    <property type="protein sequence ID" value="CAB4123172.1"/>
    <property type="molecule type" value="Genomic_DNA"/>
</dbReference>
<reference evidence="1" key="1">
    <citation type="submission" date="2020-04" db="EMBL/GenBank/DDBJ databases">
        <authorList>
            <person name="Chiriac C."/>
            <person name="Salcher M."/>
            <person name="Ghai R."/>
            <person name="Kavagutti S V."/>
        </authorList>
    </citation>
    <scope>NUCLEOTIDE SEQUENCE</scope>
</reference>
<sequence>MIKLKLTLAQFEALYELLNTLDIDADNPGDAPLTEIMDMLNDVDADE</sequence>
<accession>A0A6J5KPS4</accession>
<name>A0A6J5KPS4_9CAUD</name>
<organism evidence="1">
    <name type="scientific">uncultured Caudovirales phage</name>
    <dbReference type="NCBI Taxonomy" id="2100421"/>
    <lineage>
        <taxon>Viruses</taxon>
        <taxon>Duplodnaviria</taxon>
        <taxon>Heunggongvirae</taxon>
        <taxon>Uroviricota</taxon>
        <taxon>Caudoviricetes</taxon>
        <taxon>Peduoviridae</taxon>
        <taxon>Maltschvirus</taxon>
        <taxon>Maltschvirus maltsch</taxon>
    </lineage>
</organism>
<evidence type="ECO:0000313" key="1">
    <source>
        <dbReference type="EMBL" id="CAB4123172.1"/>
    </source>
</evidence>